<keyword evidence="8" id="KW-1185">Reference proteome</keyword>
<protein>
    <submittedName>
        <fullName evidence="7">Arsenate reductase (Azurin) large subunit</fullName>
        <ecNumber evidence="7">1.20.9.1</ecNumber>
    </submittedName>
</protein>
<dbReference type="GO" id="GO:1990204">
    <property type="term" value="C:oxidoreductase complex"/>
    <property type="evidence" value="ECO:0007669"/>
    <property type="project" value="UniProtKB-ARBA"/>
</dbReference>
<evidence type="ECO:0000259" key="4">
    <source>
        <dbReference type="Pfam" id="PF00384"/>
    </source>
</evidence>
<dbReference type="InterPro" id="IPR014066">
    <property type="entry name" value="AioA/IdrA_lsu"/>
</dbReference>
<organism evidence="7 8">
    <name type="scientific">Trinickia fusca</name>
    <dbReference type="NCBI Taxonomy" id="2419777"/>
    <lineage>
        <taxon>Bacteria</taxon>
        <taxon>Pseudomonadati</taxon>
        <taxon>Pseudomonadota</taxon>
        <taxon>Betaproteobacteria</taxon>
        <taxon>Burkholderiales</taxon>
        <taxon>Burkholderiaceae</taxon>
        <taxon>Trinickia</taxon>
    </lineage>
</organism>
<keyword evidence="3" id="KW-0411">Iron-sulfur</keyword>
<dbReference type="InterPro" id="IPR009010">
    <property type="entry name" value="Asp_de-COase-like_dom_sf"/>
</dbReference>
<dbReference type="InterPro" id="IPR006657">
    <property type="entry name" value="MoPterin_dinucl-bd_dom"/>
</dbReference>
<dbReference type="Gene3D" id="3.30.200.200">
    <property type="match status" value="1"/>
</dbReference>
<dbReference type="RefSeq" id="WP_121279081.1">
    <property type="nucleotide sequence ID" value="NZ_RBZV01000007.1"/>
</dbReference>
<dbReference type="Pfam" id="PF00384">
    <property type="entry name" value="Molybdopterin"/>
    <property type="match status" value="1"/>
</dbReference>
<dbReference type="Gene3D" id="2.40.40.20">
    <property type="match status" value="1"/>
</dbReference>
<dbReference type="Pfam" id="PF18465">
    <property type="entry name" value="Rieske_3"/>
    <property type="match status" value="1"/>
</dbReference>
<dbReference type="InterPro" id="IPR050123">
    <property type="entry name" value="Prok_molybdopt-oxidoreductase"/>
</dbReference>
<dbReference type="AlphaFoldDB" id="A0A494X9K3"/>
<reference evidence="7 8" key="1">
    <citation type="submission" date="2018-10" db="EMBL/GenBank/DDBJ databases">
        <title>Paraburkholderia sp. 7MK8-2, isolated from soil.</title>
        <authorList>
            <person name="Gao Z.-H."/>
            <person name="Qiu L.-H."/>
        </authorList>
    </citation>
    <scope>NUCLEOTIDE SEQUENCE [LARGE SCALE GENOMIC DNA]</scope>
    <source>
        <strain evidence="7 8">7MK8-2</strain>
    </source>
</reference>
<keyword evidence="7" id="KW-0560">Oxidoreductase</keyword>
<feature type="domain" description="Arsenite oxidase subunit AioA/Iodate reductase subunit IdrA 3Fe-4S cluster" evidence="6">
    <location>
        <begin position="22"/>
        <end position="115"/>
    </location>
</feature>
<evidence type="ECO:0000256" key="2">
    <source>
        <dbReference type="ARBA" id="ARBA00023004"/>
    </source>
</evidence>
<dbReference type="GO" id="GO:0022904">
    <property type="term" value="P:respiratory electron transport chain"/>
    <property type="evidence" value="ECO:0007669"/>
    <property type="project" value="TreeGrafter"/>
</dbReference>
<dbReference type="GO" id="GO:0051536">
    <property type="term" value="F:iron-sulfur cluster binding"/>
    <property type="evidence" value="ECO:0007669"/>
    <property type="project" value="UniProtKB-KW"/>
</dbReference>
<evidence type="ECO:0000313" key="8">
    <source>
        <dbReference type="Proteomes" id="UP000280434"/>
    </source>
</evidence>
<dbReference type="GO" id="GO:0046872">
    <property type="term" value="F:metal ion binding"/>
    <property type="evidence" value="ECO:0007669"/>
    <property type="project" value="UniProtKB-KW"/>
</dbReference>
<name>A0A494X9K3_9BURK</name>
<dbReference type="SUPFAM" id="SSF50692">
    <property type="entry name" value="ADC-like"/>
    <property type="match status" value="1"/>
</dbReference>
<feature type="domain" description="Molybdopterin oxidoreductase" evidence="4">
    <location>
        <begin position="121"/>
        <end position="575"/>
    </location>
</feature>
<dbReference type="GO" id="GO:0016020">
    <property type="term" value="C:membrane"/>
    <property type="evidence" value="ECO:0007669"/>
    <property type="project" value="TreeGrafter"/>
</dbReference>
<dbReference type="CDD" id="cd02756">
    <property type="entry name" value="MopB_Arsenite-Ox"/>
    <property type="match status" value="1"/>
</dbReference>
<dbReference type="InterPro" id="IPR041632">
    <property type="entry name" value="AioA/IdrA_3Fe-4S"/>
</dbReference>
<evidence type="ECO:0000256" key="1">
    <source>
        <dbReference type="ARBA" id="ARBA00022723"/>
    </source>
</evidence>
<sequence>MATNKDRVALPPVQAQRTNLTCHFCIVGCGYHVFKWPENTEGGRAPNQNALGLDFRKQLPPLSIVMTPAMQNTITDKDGRRYNIMVVPDKECSVNRGLSSTRGGQLAKVMYNPDGGVAKERLRSPRVYLADQWMDTSWDDALALYAGLTKKILDTVGPSVLAFDCFDHGGAGGGFENTWGTGKLMFTALKTPLVRIHNRPAYNSECHATREMGIGELNNSYEDAELADVIMAIGCNSYETQTNYFLAHWVPNLQGQTVDKRKQHFPGETVEAAKIIFVDPRRTTTIAIAERVAGKQNVLHLDIEPGTDIALFDGLLTYVVEQGWHDKDFIAQFTNGFDDAVKTNRLSLEETSRITGVPVERLKQAAEWAYKPKASGHRPRTMHAYEKGIIWGNDNYLIQSALVDVVLATHNVGRRGTGVVRMGGHQEGYTRPPYPGDTKIYVDQEIIHGKGMMYTAWGANPFQTTLNAQEHRAVILHRAGIVREAMARERGASTAQLVDVAYDAVKNKGGLFVANINLYPTKLADAAHVMLPAAHPGEMNLTSMNGERRMRLSERFMDPPGTAMPDCLIAAAIANTLKRMYEAEGKRDMAARFSGFDWKTEEDAFSDGFRQAGQPGAAPIDSQGGKTGNLVTYARLRAMGNNGVQLPAKSYEGGKLIGTEMLYMDGKFDTADGKAQFKPAKWPGLPKTVADQKAKYPFWINNGRVNEVWQTLYHDQYNEFVRERVPMAFLELNPEDARSLGIASGDVVEVYNDYGSTYAMAYLEPAIKHGQTFMQFGHFNGIMGNVTTPWTDRNVVPYYKGTWANLRRVGTVQDFKETVSFKSRRIDATT</sequence>
<dbReference type="EC" id="1.20.9.1" evidence="7"/>
<feature type="domain" description="Molybdopterin dinucleotide-binding" evidence="5">
    <location>
        <begin position="698"/>
        <end position="800"/>
    </location>
</feature>
<proteinExistence type="predicted"/>
<dbReference type="InterPro" id="IPR006656">
    <property type="entry name" value="Mopterin_OxRdtase"/>
</dbReference>
<dbReference type="Pfam" id="PF01568">
    <property type="entry name" value="Molydop_binding"/>
    <property type="match status" value="1"/>
</dbReference>
<dbReference type="Gene3D" id="3.40.50.740">
    <property type="match status" value="1"/>
</dbReference>
<dbReference type="Gene3D" id="3.40.228.10">
    <property type="entry name" value="Dimethylsulfoxide Reductase, domain 2"/>
    <property type="match status" value="1"/>
</dbReference>
<evidence type="ECO:0000256" key="3">
    <source>
        <dbReference type="ARBA" id="ARBA00023014"/>
    </source>
</evidence>
<keyword evidence="1" id="KW-0479">Metal-binding</keyword>
<dbReference type="GO" id="GO:0003954">
    <property type="term" value="F:NADH dehydrogenase activity"/>
    <property type="evidence" value="ECO:0007669"/>
    <property type="project" value="TreeGrafter"/>
</dbReference>
<dbReference type="EMBL" id="RBZV01000007">
    <property type="protein sequence ID" value="RKP46341.1"/>
    <property type="molecule type" value="Genomic_DNA"/>
</dbReference>
<dbReference type="NCBIfam" id="TIGR02693">
    <property type="entry name" value="arsenite_ox_L"/>
    <property type="match status" value="1"/>
</dbReference>
<dbReference type="OrthoDB" id="9810782at2"/>
<dbReference type="PANTHER" id="PTHR43105">
    <property type="entry name" value="RESPIRATORY NITRATE REDUCTASE"/>
    <property type="match status" value="1"/>
</dbReference>
<keyword evidence="2" id="KW-0408">Iron</keyword>
<dbReference type="PANTHER" id="PTHR43105:SF10">
    <property type="entry name" value="NADH-QUINONE OXIDOREDUCTASE SUBUNIT G"/>
    <property type="match status" value="1"/>
</dbReference>
<accession>A0A494X9K3</accession>
<dbReference type="Proteomes" id="UP000280434">
    <property type="component" value="Unassembled WGS sequence"/>
</dbReference>
<evidence type="ECO:0000313" key="7">
    <source>
        <dbReference type="EMBL" id="RKP46341.1"/>
    </source>
</evidence>
<dbReference type="GO" id="GO:0043546">
    <property type="term" value="F:molybdopterin cofactor binding"/>
    <property type="evidence" value="ECO:0007669"/>
    <property type="project" value="InterPro"/>
</dbReference>
<evidence type="ECO:0000259" key="5">
    <source>
        <dbReference type="Pfam" id="PF01568"/>
    </source>
</evidence>
<dbReference type="SUPFAM" id="SSF53706">
    <property type="entry name" value="Formate dehydrogenase/DMSO reductase, domains 1-3"/>
    <property type="match status" value="1"/>
</dbReference>
<evidence type="ECO:0000259" key="6">
    <source>
        <dbReference type="Pfam" id="PF18465"/>
    </source>
</evidence>
<dbReference type="GO" id="GO:0050611">
    <property type="term" value="F:arsenate reductase (azurin) activity"/>
    <property type="evidence" value="ECO:0007669"/>
    <property type="project" value="UniProtKB-EC"/>
</dbReference>
<comment type="caution">
    <text evidence="7">The sequence shown here is derived from an EMBL/GenBank/DDBJ whole genome shotgun (WGS) entry which is preliminary data.</text>
</comment>
<gene>
    <name evidence="7" type="ORF">D7S89_17000</name>
</gene>